<gene>
    <name evidence="4" type="ORF">BRE01_12490</name>
</gene>
<dbReference type="SUPFAM" id="SSF49373">
    <property type="entry name" value="Invasin/intimin cell-adhesion fragments"/>
    <property type="match status" value="1"/>
</dbReference>
<organism evidence="4 5">
    <name type="scientific">Brevibacillus reuszeri</name>
    <dbReference type="NCBI Taxonomy" id="54915"/>
    <lineage>
        <taxon>Bacteria</taxon>
        <taxon>Bacillati</taxon>
        <taxon>Bacillota</taxon>
        <taxon>Bacilli</taxon>
        <taxon>Bacillales</taxon>
        <taxon>Paenibacillaceae</taxon>
        <taxon>Brevibacillus</taxon>
    </lineage>
</organism>
<dbReference type="InterPro" id="IPR015217">
    <property type="entry name" value="Invasin_dom_3"/>
</dbReference>
<dbReference type="EMBL" id="BJON01000005">
    <property type="protein sequence ID" value="GED67547.1"/>
    <property type="molecule type" value="Genomic_DNA"/>
</dbReference>
<dbReference type="Gene3D" id="2.60.40.10">
    <property type="entry name" value="Immunoglobulins"/>
    <property type="match status" value="1"/>
</dbReference>
<evidence type="ECO:0000256" key="1">
    <source>
        <dbReference type="ARBA" id="ARBA00022729"/>
    </source>
</evidence>
<protein>
    <recommendedName>
        <fullName evidence="3">Invasin domain-containing protein</fullName>
    </recommendedName>
</protein>
<dbReference type="Pfam" id="PF07554">
    <property type="entry name" value="FIVAR"/>
    <property type="match status" value="3"/>
</dbReference>
<evidence type="ECO:0000259" key="3">
    <source>
        <dbReference type="Pfam" id="PF09134"/>
    </source>
</evidence>
<evidence type="ECO:0000313" key="4">
    <source>
        <dbReference type="EMBL" id="GED67547.1"/>
    </source>
</evidence>
<evidence type="ECO:0000256" key="2">
    <source>
        <dbReference type="SAM" id="SignalP"/>
    </source>
</evidence>
<feature type="signal peptide" evidence="2">
    <location>
        <begin position="1"/>
        <end position="25"/>
    </location>
</feature>
<comment type="caution">
    <text evidence="4">The sequence shown here is derived from an EMBL/GenBank/DDBJ whole genome shotgun (WGS) entry which is preliminary data.</text>
</comment>
<dbReference type="Pfam" id="PF09134">
    <property type="entry name" value="Invasin_D3"/>
    <property type="match status" value="1"/>
</dbReference>
<dbReference type="Gene3D" id="2.60.40.1220">
    <property type="match status" value="1"/>
</dbReference>
<sequence length="1212" mass="127367">MKKKQLALSVLSTALVASMAASAFAAPKAGIYIGGNVDKYYSFKAMAANMDKFLDEMIDTVPDVLYVDKDGEAKGGNLAELLFVSNPKSHLVDVTDAMFADIDGADGFNAVKEDGTVEAVKRNPDGTEIGVTPGDLKVESVSAITKTELKVQFNKAVDAAVAANFKIPGLNVESASLDAAKKVVTIKVSGAEARKTYELTVTGIKVGGTTIDDIKKSFEVPAATELFKLHVAAADQVIKADGASKTLITFDVKDAAGNELNTGDIEVAFSTTHGTLAERRVTVQNGKATVLLTSEFLTSDANVNIIAQIVEAADKDLIGLKTETNVVFSPNPDVIVPGVKPVVTGAGASQADRVVVYFNKDVQLDYFIDKNGALNPGVGFEVYSNVPNSGDLTGLDKVDVKGVLPVPGNNQALILVLDKNDANNDFPLVDNSNIFVKLVDGTNGVSQESKAPLFKLTDARQPAALSVQVQDLRTLVVTFSESLDDQTVTTYENWSIDGVKLDSTKYDISIGDFVPNAQGGADTRHVVTIKKKVGYFEAGSHSIQASKIGDWASRTDKLNIANTQTLDFNVVADESVPTATVEVQSPEQWLLDFNVAVEETGADAKTAIELQVWDDVSKVWKAVTATTIGNAADLADLADLKVTKVADTEDKFLVETQIDWTKVYKTSTSGKNYFNDKYRLHIAAETFTNVANGKQNVVIDLPLNGQMLTPDLTSPSIVDVKEVVAGTTFKAILSEPVKLPVLDPNDPTKTKQETLAEKQTALPVPTAEFIAKGNSETITATVAPVAADPYDYELTITPDKPLTAGEWTLVIRSISDDIGNTAASISKKFTVEGTAPGADVFKVVWAFADVDTDLIVEDVDAADADVNHDYIFVTFSSAISTTGDFKNVLKTSNYTIDGKDLPIGSQIVADIPGYTDATPDVVDSITIILPQGTLNGKNAPHVLNISKYLENKKGTKISGDLQLKLAYNITNLGTPVDFADLNTAITAAQAKHDNAVEGVLPGQYAAGSKAIFQAAITAANAVKNNPNSTQAQVDNAEAALATAEATFESGKVPTAVVDFTVLATAINAAQAKHDGATEGAANGNYAAGSKATFQTAITAAEAVKNDPASTQAQVDAAVTALTAADTTFEAGKVVVDTAALAAAVTAAQAKHDAATEGNASGEYPAPAKANFQAAIDAANTVKNDPASTQTQVDAAVTALATAENTFDGLVTP</sequence>
<dbReference type="RefSeq" id="WP_049740904.1">
    <property type="nucleotide sequence ID" value="NZ_BJON01000005.1"/>
</dbReference>
<reference evidence="4 5" key="1">
    <citation type="submission" date="2019-06" db="EMBL/GenBank/DDBJ databases">
        <title>Whole genome shotgun sequence of Brevibacillus reuszeri NBRC 15719.</title>
        <authorList>
            <person name="Hosoyama A."/>
            <person name="Uohara A."/>
            <person name="Ohji S."/>
            <person name="Ichikawa N."/>
        </authorList>
    </citation>
    <scope>NUCLEOTIDE SEQUENCE [LARGE SCALE GENOMIC DNA]</scope>
    <source>
        <strain evidence="4 5">NBRC 15719</strain>
    </source>
</reference>
<dbReference type="InterPro" id="IPR008964">
    <property type="entry name" value="Invasin/intimin_cell_adhesion"/>
</dbReference>
<accession>A0ABQ0TIC8</accession>
<feature type="chain" id="PRO_5045196660" description="Invasin domain-containing protein" evidence="2">
    <location>
        <begin position="26"/>
        <end position="1212"/>
    </location>
</feature>
<dbReference type="Gene3D" id="1.20.1270.90">
    <property type="entry name" value="AF1782-like"/>
    <property type="match status" value="3"/>
</dbReference>
<feature type="domain" description="Invasin" evidence="3">
    <location>
        <begin position="231"/>
        <end position="302"/>
    </location>
</feature>
<evidence type="ECO:0000313" key="5">
    <source>
        <dbReference type="Proteomes" id="UP000319578"/>
    </source>
</evidence>
<keyword evidence="5" id="KW-1185">Reference proteome</keyword>
<dbReference type="InterPro" id="IPR014755">
    <property type="entry name" value="Cu-Rt/internalin_Ig-like"/>
</dbReference>
<dbReference type="InterPro" id="IPR013783">
    <property type="entry name" value="Ig-like_fold"/>
</dbReference>
<keyword evidence="1 2" id="KW-0732">Signal</keyword>
<name>A0ABQ0TIC8_9BACL</name>
<proteinExistence type="predicted"/>
<dbReference type="Proteomes" id="UP000319578">
    <property type="component" value="Unassembled WGS sequence"/>
</dbReference>